<dbReference type="SUPFAM" id="SSF50998">
    <property type="entry name" value="Quinoprotein alcohol dehydrogenase-like"/>
    <property type="match status" value="1"/>
</dbReference>
<dbReference type="InterPro" id="IPR001680">
    <property type="entry name" value="WD40_rpt"/>
</dbReference>
<dbReference type="PANTHER" id="PTHR19877">
    <property type="entry name" value="EUKARYOTIC TRANSLATION INITIATION FACTOR 3 SUBUNIT I"/>
    <property type="match status" value="1"/>
</dbReference>
<evidence type="ECO:0000256" key="5">
    <source>
        <dbReference type="PROSITE-ProRule" id="PRU00221"/>
    </source>
</evidence>
<sequence>MQFRPVRLQRKQGILVQSWLTLRYDCVKTKSHKPIFVGQAPDSGTSPTPACHTWNQCPFRLQEVLDEDEGLACLQEGHTTYTSCHRIALLFLFPSPTPVSGWGPEGARGAAAEERKDNNDSKLASVDAGFTRAGAPLNKEATKAATAAADFRAKVWDAVSGDELMTSVLNTLLRLWISQDSHYLLTVGQDKLLRMYDLNKPEADPKEMSGCTPHEYIPEGEISVVTYVRCIVFHSAVSLDPLKPFEAPATINSAPLHPEKEFLVAGGEDFKLYKYDHNSREELESYKGHFSPIHCVRFSPDGEFCACGSEDGILGLWQTLIGKTYDLEMYAS</sequence>
<dbReference type="EMBL" id="JASSZA010000015">
    <property type="protein sequence ID" value="KAK2092352.1"/>
    <property type="molecule type" value="Genomic_DNA"/>
</dbReference>
<dbReference type="PROSITE" id="PS50294">
    <property type="entry name" value="WD_REPEATS_REGION"/>
    <property type="match status" value="1"/>
</dbReference>
<dbReference type="Proteomes" id="UP001266305">
    <property type="component" value="Unassembled WGS sequence"/>
</dbReference>
<comment type="similarity">
    <text evidence="3">Belongs to the WD repeat STRAP family.</text>
</comment>
<accession>A0ABQ9U5M3</accession>
<name>A0ABQ9U5M3_SAGOE</name>
<dbReference type="InterPro" id="IPR015943">
    <property type="entry name" value="WD40/YVTN_repeat-like_dom_sf"/>
</dbReference>
<keyword evidence="1 5" id="KW-0853">WD repeat</keyword>
<evidence type="ECO:0000256" key="3">
    <source>
        <dbReference type="ARBA" id="ARBA00038394"/>
    </source>
</evidence>
<evidence type="ECO:0000256" key="2">
    <source>
        <dbReference type="ARBA" id="ARBA00022737"/>
    </source>
</evidence>
<feature type="repeat" description="WD" evidence="5">
    <location>
        <begin position="286"/>
        <end position="318"/>
    </location>
</feature>
<proteinExistence type="inferred from homology"/>
<protein>
    <recommendedName>
        <fullName evidence="4">Serine-threonine kinase receptor-associated protein</fullName>
    </recommendedName>
</protein>
<dbReference type="PROSITE" id="PS50082">
    <property type="entry name" value="WD_REPEATS_2"/>
    <property type="match status" value="1"/>
</dbReference>
<evidence type="ECO:0000313" key="7">
    <source>
        <dbReference type="Proteomes" id="UP001266305"/>
    </source>
</evidence>
<dbReference type="Pfam" id="PF00400">
    <property type="entry name" value="WD40"/>
    <property type="match status" value="1"/>
</dbReference>
<comment type="caution">
    <text evidence="6">The sequence shown here is derived from an EMBL/GenBank/DDBJ whole genome shotgun (WGS) entry which is preliminary data.</text>
</comment>
<evidence type="ECO:0000256" key="4">
    <source>
        <dbReference type="ARBA" id="ARBA00040390"/>
    </source>
</evidence>
<dbReference type="Gene3D" id="2.130.10.10">
    <property type="entry name" value="YVTN repeat-like/Quinoprotein amine dehydrogenase"/>
    <property type="match status" value="1"/>
</dbReference>
<dbReference type="SMART" id="SM00320">
    <property type="entry name" value="WD40"/>
    <property type="match status" value="3"/>
</dbReference>
<keyword evidence="7" id="KW-1185">Reference proteome</keyword>
<gene>
    <name evidence="6" type="ORF">P7K49_028880</name>
</gene>
<dbReference type="PANTHER" id="PTHR19877:SF13">
    <property type="entry name" value="SERINE-THREONINE KINASE RECEPTOR-ASSOCIATED PROTEIN"/>
    <property type="match status" value="1"/>
</dbReference>
<organism evidence="6 7">
    <name type="scientific">Saguinus oedipus</name>
    <name type="common">Cotton-top tamarin</name>
    <name type="synonym">Oedipomidas oedipus</name>
    <dbReference type="NCBI Taxonomy" id="9490"/>
    <lineage>
        <taxon>Eukaryota</taxon>
        <taxon>Metazoa</taxon>
        <taxon>Chordata</taxon>
        <taxon>Craniata</taxon>
        <taxon>Vertebrata</taxon>
        <taxon>Euteleostomi</taxon>
        <taxon>Mammalia</taxon>
        <taxon>Eutheria</taxon>
        <taxon>Euarchontoglires</taxon>
        <taxon>Primates</taxon>
        <taxon>Haplorrhini</taxon>
        <taxon>Platyrrhini</taxon>
        <taxon>Cebidae</taxon>
        <taxon>Callitrichinae</taxon>
        <taxon>Saguinus</taxon>
    </lineage>
</organism>
<dbReference type="InterPro" id="IPR011047">
    <property type="entry name" value="Quinoprotein_ADH-like_sf"/>
</dbReference>
<keyword evidence="2" id="KW-0677">Repeat</keyword>
<reference evidence="6 7" key="1">
    <citation type="submission" date="2023-05" db="EMBL/GenBank/DDBJ databases">
        <title>B98-5 Cell Line De Novo Hybrid Assembly: An Optical Mapping Approach.</title>
        <authorList>
            <person name="Kananen K."/>
            <person name="Auerbach J.A."/>
            <person name="Kautto E."/>
            <person name="Blachly J.S."/>
        </authorList>
    </citation>
    <scope>NUCLEOTIDE SEQUENCE [LARGE SCALE GENOMIC DNA]</scope>
    <source>
        <strain evidence="6">B95-8</strain>
        <tissue evidence="6">Cell line</tissue>
    </source>
</reference>
<evidence type="ECO:0000256" key="1">
    <source>
        <dbReference type="ARBA" id="ARBA00022574"/>
    </source>
</evidence>
<evidence type="ECO:0000313" key="6">
    <source>
        <dbReference type="EMBL" id="KAK2092352.1"/>
    </source>
</evidence>